<dbReference type="EMBL" id="QEAO01000005">
    <property type="protein sequence ID" value="TPX36344.1"/>
    <property type="molecule type" value="Genomic_DNA"/>
</dbReference>
<dbReference type="PRINTS" id="PR00463">
    <property type="entry name" value="EP450I"/>
</dbReference>
<keyword evidence="2" id="KW-0479">Metal-binding</keyword>
<dbReference type="InterPro" id="IPR002401">
    <property type="entry name" value="Cyt_P450_E_grp-I"/>
</dbReference>
<dbReference type="PRINTS" id="PR00385">
    <property type="entry name" value="P450"/>
</dbReference>
<dbReference type="Gene3D" id="1.10.630.10">
    <property type="entry name" value="Cytochrome P450"/>
    <property type="match status" value="2"/>
</dbReference>
<keyword evidence="2" id="KW-0349">Heme</keyword>
<proteinExistence type="inferred from homology"/>
<dbReference type="AlphaFoldDB" id="A0A507CEK9"/>
<dbReference type="STRING" id="1806994.A0A507CEK9"/>
<evidence type="ECO:0000256" key="2">
    <source>
        <dbReference type="PIRSR" id="PIRSR602401-1"/>
    </source>
</evidence>
<dbReference type="GO" id="GO:0005506">
    <property type="term" value="F:iron ion binding"/>
    <property type="evidence" value="ECO:0007669"/>
    <property type="project" value="InterPro"/>
</dbReference>
<comment type="caution">
    <text evidence="3">The sequence shown here is derived from an EMBL/GenBank/DDBJ whole genome shotgun (WGS) entry which is preliminary data.</text>
</comment>
<reference evidence="3 4" key="1">
    <citation type="journal article" date="2019" name="Sci. Rep.">
        <title>Comparative genomics of chytrid fungi reveal insights into the obligate biotrophic and pathogenic lifestyle of Synchytrium endobioticum.</title>
        <authorList>
            <person name="van de Vossenberg B.T.L.H."/>
            <person name="Warris S."/>
            <person name="Nguyen H.D.T."/>
            <person name="van Gent-Pelzer M.P.E."/>
            <person name="Joly D.L."/>
            <person name="van de Geest H.C."/>
            <person name="Bonants P.J.M."/>
            <person name="Smith D.S."/>
            <person name="Levesque C.A."/>
            <person name="van der Lee T.A.J."/>
        </authorList>
    </citation>
    <scope>NUCLEOTIDE SEQUENCE [LARGE SCALE GENOMIC DNA]</scope>
    <source>
        <strain evidence="3 4">JEL517</strain>
    </source>
</reference>
<evidence type="ECO:0000256" key="1">
    <source>
        <dbReference type="ARBA" id="ARBA00010617"/>
    </source>
</evidence>
<dbReference type="Pfam" id="PF00067">
    <property type="entry name" value="p450"/>
    <property type="match status" value="3"/>
</dbReference>
<dbReference type="InterPro" id="IPR050121">
    <property type="entry name" value="Cytochrome_P450_monoxygenase"/>
</dbReference>
<dbReference type="RefSeq" id="XP_031026657.1">
    <property type="nucleotide sequence ID" value="XM_031167447.1"/>
</dbReference>
<accession>A0A507CEK9</accession>
<evidence type="ECO:0008006" key="5">
    <source>
        <dbReference type="Google" id="ProtNLM"/>
    </source>
</evidence>
<comment type="cofactor">
    <cofactor evidence="2">
        <name>heme</name>
        <dbReference type="ChEBI" id="CHEBI:30413"/>
    </cofactor>
</comment>
<dbReference type="OrthoDB" id="1470350at2759"/>
<dbReference type="InterPro" id="IPR001128">
    <property type="entry name" value="Cyt_P450"/>
</dbReference>
<keyword evidence="2" id="KW-0408">Iron</keyword>
<keyword evidence="4" id="KW-1185">Reference proteome</keyword>
<dbReference type="GO" id="GO:0004497">
    <property type="term" value="F:monooxygenase activity"/>
    <property type="evidence" value="ECO:0007669"/>
    <property type="project" value="InterPro"/>
</dbReference>
<protein>
    <recommendedName>
        <fullName evidence="5">Cytochrome P450</fullName>
    </recommendedName>
</protein>
<comment type="similarity">
    <text evidence="1">Belongs to the cytochrome P450 family.</text>
</comment>
<dbReference type="SUPFAM" id="SSF48264">
    <property type="entry name" value="Cytochrome P450"/>
    <property type="match status" value="2"/>
</dbReference>
<dbReference type="GO" id="GO:0016705">
    <property type="term" value="F:oxidoreductase activity, acting on paired donors, with incorporation or reduction of molecular oxygen"/>
    <property type="evidence" value="ECO:0007669"/>
    <property type="project" value="InterPro"/>
</dbReference>
<sequence length="534" mass="60195">MEPLFKEWHRILNSEDLVIRRLYRLSFRSIRLPKFAFWNRHQHATVFDPFCRRLEQTSKALKPIILESAHSVQYLTLTYMDILSRNIWVYGHLVPKYSDLMFNIYSTHRGDWDWNEPSVLDPKRFNHPIPDGAFIPFGEGPMKFLVADPKAAQQILNGSGDEFYRDGTLQKGFTGVADLPLFAIPSGDTWYRHRKILSPSFSVVHLHHAFDEAVKASQFLVNVWKTQPANKVSNLHYDFSMLALDVIGLVGFFQSLGSLNTLIDGQKSESYRALERLANLVLFRTIAPPLLWELLNLGKAQMAPDGAFMRSIVAQVLETKLASKVVKADKDMDVLDRLLAKSVDGEAKFTHSEIIDEIFGFYAAGHETTSNTLTFCAASMMLHPECKAKLVAEIDSVLGGASPTYQDLPKLKYMDNFINEVQRYYAVVHTVPRRSRVDTQLCDDVDVFDPQRFNKPPPPGAFLPFGAGPMACIGQRMSLTELKAALVVILQQVDFNLVPGQDLEPIAGVTQGLKKGLLAKITPQRIKAKDEVSV</sequence>
<gene>
    <name evidence="3" type="ORF">SmJEL517_g01519</name>
</gene>
<dbReference type="InterPro" id="IPR036396">
    <property type="entry name" value="Cyt_P450_sf"/>
</dbReference>
<feature type="binding site" description="axial binding residue" evidence="2">
    <location>
        <position position="472"/>
    </location>
    <ligand>
        <name>heme</name>
        <dbReference type="ChEBI" id="CHEBI:30413"/>
    </ligand>
    <ligandPart>
        <name>Fe</name>
        <dbReference type="ChEBI" id="CHEBI:18248"/>
    </ligandPart>
</feature>
<dbReference type="PANTHER" id="PTHR24305">
    <property type="entry name" value="CYTOCHROME P450"/>
    <property type="match status" value="1"/>
</dbReference>
<dbReference type="GO" id="GO:0020037">
    <property type="term" value="F:heme binding"/>
    <property type="evidence" value="ECO:0007669"/>
    <property type="project" value="InterPro"/>
</dbReference>
<evidence type="ECO:0000313" key="3">
    <source>
        <dbReference type="EMBL" id="TPX36344.1"/>
    </source>
</evidence>
<evidence type="ECO:0000313" key="4">
    <source>
        <dbReference type="Proteomes" id="UP000319731"/>
    </source>
</evidence>
<dbReference type="PANTHER" id="PTHR24305:SF166">
    <property type="entry name" value="CYTOCHROME P450 12A4, MITOCHONDRIAL-RELATED"/>
    <property type="match status" value="1"/>
</dbReference>
<name>A0A507CEK9_9FUNG</name>
<organism evidence="3 4">
    <name type="scientific">Synchytrium microbalum</name>
    <dbReference type="NCBI Taxonomy" id="1806994"/>
    <lineage>
        <taxon>Eukaryota</taxon>
        <taxon>Fungi</taxon>
        <taxon>Fungi incertae sedis</taxon>
        <taxon>Chytridiomycota</taxon>
        <taxon>Chytridiomycota incertae sedis</taxon>
        <taxon>Chytridiomycetes</taxon>
        <taxon>Synchytriales</taxon>
        <taxon>Synchytriaceae</taxon>
        <taxon>Synchytrium</taxon>
    </lineage>
</organism>
<dbReference type="GeneID" id="42002744"/>
<dbReference type="Proteomes" id="UP000319731">
    <property type="component" value="Unassembled WGS sequence"/>
</dbReference>